<evidence type="ECO:0000313" key="3">
    <source>
        <dbReference type="EMBL" id="MFD1768029.1"/>
    </source>
</evidence>
<evidence type="ECO:0000256" key="1">
    <source>
        <dbReference type="SAM" id="Phobius"/>
    </source>
</evidence>
<reference evidence="4" key="1">
    <citation type="journal article" date="2019" name="Int. J. Syst. Evol. Microbiol.">
        <title>The Global Catalogue of Microorganisms (GCM) 10K type strain sequencing project: providing services to taxonomists for standard genome sequencing and annotation.</title>
        <authorList>
            <consortium name="The Broad Institute Genomics Platform"/>
            <consortium name="The Broad Institute Genome Sequencing Center for Infectious Disease"/>
            <person name="Wu L."/>
            <person name="Ma J."/>
        </authorList>
    </citation>
    <scope>NUCLEOTIDE SEQUENCE [LARGE SCALE GENOMIC DNA]</scope>
    <source>
        <strain evidence="4">CGMCC 1.12449</strain>
    </source>
</reference>
<gene>
    <name evidence="3" type="ORF">ACFSAG_14385</name>
</gene>
<evidence type="ECO:0000259" key="2">
    <source>
        <dbReference type="Pfam" id="PF00892"/>
    </source>
</evidence>
<keyword evidence="1" id="KW-0472">Membrane</keyword>
<feature type="transmembrane region" description="Helical" evidence="1">
    <location>
        <begin position="222"/>
        <end position="241"/>
    </location>
</feature>
<feature type="transmembrane region" description="Helical" evidence="1">
    <location>
        <begin position="75"/>
        <end position="97"/>
    </location>
</feature>
<proteinExistence type="predicted"/>
<feature type="domain" description="EamA" evidence="2">
    <location>
        <begin position="21"/>
        <end position="148"/>
    </location>
</feature>
<sequence length="299" mass="31644">MSDKQIFQKAPAPRASFAFAALVAGNVCIAFGPLLVRLADTGPIATGFWRLALAAPILALIGYRAGFRVQSMPKGLLGLVLLAGFFFAVDIIAWHIGIFKTKLGNATLLANCASLLLAIYGIFLARKLPPPMQGIAILLAFAGAALLMGQSFELSPEHFEGDWLSLLAGLFYTFYLLAMIRVRESTESWSSLALASGSAALFLLPAAWVAGEQIVPGNWTPLLILALSSQVLGQGFLTYALPHFSPLIIGLALLLQPALSAFAGWAAFDEALTPLDFIGGAMVMAALVLVRLAEGRAKA</sequence>
<dbReference type="InterPro" id="IPR000620">
    <property type="entry name" value="EamA_dom"/>
</dbReference>
<name>A0ABW4MG28_9SPHN</name>
<dbReference type="SUPFAM" id="SSF103481">
    <property type="entry name" value="Multidrug resistance efflux transporter EmrE"/>
    <property type="match status" value="2"/>
</dbReference>
<keyword evidence="1" id="KW-1133">Transmembrane helix</keyword>
<feature type="transmembrane region" description="Helical" evidence="1">
    <location>
        <begin position="135"/>
        <end position="151"/>
    </location>
</feature>
<dbReference type="EMBL" id="JBHUEL010000012">
    <property type="protein sequence ID" value="MFD1768029.1"/>
    <property type="molecule type" value="Genomic_DNA"/>
</dbReference>
<accession>A0ABW4MG28</accession>
<feature type="transmembrane region" description="Helical" evidence="1">
    <location>
        <begin position="12"/>
        <end position="35"/>
    </location>
</feature>
<dbReference type="PANTHER" id="PTHR22911:SF76">
    <property type="entry name" value="EAMA DOMAIN-CONTAINING PROTEIN"/>
    <property type="match status" value="1"/>
</dbReference>
<dbReference type="RefSeq" id="WP_381516242.1">
    <property type="nucleotide sequence ID" value="NZ_JBHUEL010000012.1"/>
</dbReference>
<feature type="transmembrane region" description="Helical" evidence="1">
    <location>
        <begin position="103"/>
        <end position="123"/>
    </location>
</feature>
<feature type="domain" description="EamA" evidence="2">
    <location>
        <begin position="161"/>
        <end position="290"/>
    </location>
</feature>
<feature type="transmembrane region" description="Helical" evidence="1">
    <location>
        <begin position="163"/>
        <end position="180"/>
    </location>
</feature>
<feature type="transmembrane region" description="Helical" evidence="1">
    <location>
        <begin position="47"/>
        <end position="63"/>
    </location>
</feature>
<comment type="caution">
    <text evidence="3">The sequence shown here is derived from an EMBL/GenBank/DDBJ whole genome shotgun (WGS) entry which is preliminary data.</text>
</comment>
<feature type="transmembrane region" description="Helical" evidence="1">
    <location>
        <begin position="248"/>
        <end position="268"/>
    </location>
</feature>
<dbReference type="PANTHER" id="PTHR22911">
    <property type="entry name" value="ACYL-MALONYL CONDENSING ENZYME-RELATED"/>
    <property type="match status" value="1"/>
</dbReference>
<dbReference type="Pfam" id="PF00892">
    <property type="entry name" value="EamA"/>
    <property type="match status" value="2"/>
</dbReference>
<organism evidence="3 4">
    <name type="scientific">Sphingorhabdus buctiana</name>
    <dbReference type="NCBI Taxonomy" id="1508805"/>
    <lineage>
        <taxon>Bacteria</taxon>
        <taxon>Pseudomonadati</taxon>
        <taxon>Pseudomonadota</taxon>
        <taxon>Alphaproteobacteria</taxon>
        <taxon>Sphingomonadales</taxon>
        <taxon>Sphingomonadaceae</taxon>
        <taxon>Sphingorhabdus</taxon>
    </lineage>
</organism>
<feature type="transmembrane region" description="Helical" evidence="1">
    <location>
        <begin position="192"/>
        <end position="210"/>
    </location>
</feature>
<dbReference type="Proteomes" id="UP001597215">
    <property type="component" value="Unassembled WGS sequence"/>
</dbReference>
<dbReference type="InterPro" id="IPR037185">
    <property type="entry name" value="EmrE-like"/>
</dbReference>
<protein>
    <submittedName>
        <fullName evidence="3">DMT family transporter</fullName>
    </submittedName>
</protein>
<keyword evidence="1" id="KW-0812">Transmembrane</keyword>
<keyword evidence="4" id="KW-1185">Reference proteome</keyword>
<evidence type="ECO:0000313" key="4">
    <source>
        <dbReference type="Proteomes" id="UP001597215"/>
    </source>
</evidence>
<feature type="transmembrane region" description="Helical" evidence="1">
    <location>
        <begin position="274"/>
        <end position="293"/>
    </location>
</feature>